<reference evidence="1 2" key="1">
    <citation type="submission" date="2018-02" db="EMBL/GenBank/DDBJ databases">
        <title>The genomes of Aspergillus section Nigri reveals drivers in fungal speciation.</title>
        <authorList>
            <consortium name="DOE Joint Genome Institute"/>
            <person name="Vesth T.C."/>
            <person name="Nybo J."/>
            <person name="Theobald S."/>
            <person name="Brandl J."/>
            <person name="Frisvad J.C."/>
            <person name="Nielsen K.F."/>
            <person name="Lyhne E.K."/>
            <person name="Kogle M.E."/>
            <person name="Kuo A."/>
            <person name="Riley R."/>
            <person name="Clum A."/>
            <person name="Nolan M."/>
            <person name="Lipzen A."/>
            <person name="Salamov A."/>
            <person name="Henrissat B."/>
            <person name="Wiebenga A."/>
            <person name="De vries R.P."/>
            <person name="Grigoriev I.V."/>
            <person name="Mortensen U.H."/>
            <person name="Andersen M.R."/>
            <person name="Baker S.E."/>
        </authorList>
    </citation>
    <scope>NUCLEOTIDE SEQUENCE [LARGE SCALE GENOMIC DNA]</scope>
    <source>
        <strain evidence="1 2">CBS 121057</strain>
    </source>
</reference>
<name>A0A319ERK4_ASPSB</name>
<gene>
    <name evidence="1" type="ORF">BO78DRAFT_392177</name>
</gene>
<dbReference type="Proteomes" id="UP000248423">
    <property type="component" value="Unassembled WGS sequence"/>
</dbReference>
<evidence type="ECO:0000313" key="2">
    <source>
        <dbReference type="Proteomes" id="UP000248423"/>
    </source>
</evidence>
<keyword evidence="2" id="KW-1185">Reference proteome</keyword>
<accession>A0A319ERK4</accession>
<evidence type="ECO:0008006" key="3">
    <source>
        <dbReference type="Google" id="ProtNLM"/>
    </source>
</evidence>
<sequence length="117" mass="13148">MARSYLGLTGDKLQIAISVIAGMDFLLFGYDQGVTGGLLTLDSFIKYFPTIATNGAYYDSLTRSEQSTQSTRQGKCALPQFVAFSTQCHELTLLFRCRRRCIQPGMLCWINSHHLDR</sequence>
<proteinExistence type="predicted"/>
<protein>
    <recommendedName>
        <fullName evidence="3">Major facilitator superfamily (MFS) profile domain-containing protein</fullName>
    </recommendedName>
</protein>
<organism evidence="1 2">
    <name type="scientific">Aspergillus sclerotiicarbonarius (strain CBS 121057 / IBT 28362)</name>
    <dbReference type="NCBI Taxonomy" id="1448318"/>
    <lineage>
        <taxon>Eukaryota</taxon>
        <taxon>Fungi</taxon>
        <taxon>Dikarya</taxon>
        <taxon>Ascomycota</taxon>
        <taxon>Pezizomycotina</taxon>
        <taxon>Eurotiomycetes</taxon>
        <taxon>Eurotiomycetidae</taxon>
        <taxon>Eurotiales</taxon>
        <taxon>Aspergillaceae</taxon>
        <taxon>Aspergillus</taxon>
        <taxon>Aspergillus subgen. Circumdati</taxon>
    </lineage>
</organism>
<evidence type="ECO:0000313" key="1">
    <source>
        <dbReference type="EMBL" id="PYI12310.1"/>
    </source>
</evidence>
<dbReference type="OrthoDB" id="6133115at2759"/>
<dbReference type="EMBL" id="KZ826315">
    <property type="protein sequence ID" value="PYI12310.1"/>
    <property type="molecule type" value="Genomic_DNA"/>
</dbReference>
<dbReference type="STRING" id="1448318.A0A319ERK4"/>
<dbReference type="AlphaFoldDB" id="A0A319ERK4"/>
<dbReference type="VEuPathDB" id="FungiDB:BO78DRAFT_392177"/>